<dbReference type="InterPro" id="IPR013517">
    <property type="entry name" value="FG-GAP"/>
</dbReference>
<organism evidence="3 4">
    <name type="scientific">Saccharopolyspora spinosa</name>
    <dbReference type="NCBI Taxonomy" id="60894"/>
    <lineage>
        <taxon>Bacteria</taxon>
        <taxon>Bacillati</taxon>
        <taxon>Actinomycetota</taxon>
        <taxon>Actinomycetes</taxon>
        <taxon>Pseudonocardiales</taxon>
        <taxon>Pseudonocardiaceae</taxon>
        <taxon>Saccharopolyspora</taxon>
    </lineage>
</organism>
<sequence length="310" mass="33010">MRSAELSKPMLGRKIGVTLAATAAALAFSVAPAQAAAGNADLLWHNPRTGDVGAWLTDGHGTVLGDNRLSWKCGPDCANQWRVVGGGDFNNDFTSDVLWHNATTGELSAWILDGKGTVMNALSLDWKCGPECANQWKAVAIGDFNADNKSDIVWHNASTGEVGTWLLDGKGHVTGNPNLSWPCGPNCANQWTAVGAGDFNEDNLDDLLWHNATTGEVSAWLTNGKQTVTGDLKLSWKCGPDCANQWKIVGVNDFNNDFKNDVVWHNATTGEVATWTLNGKGAVTGDPRLSWKCGPGCANDWKAVATGNFG</sequence>
<feature type="signal peptide" evidence="2">
    <location>
        <begin position="1"/>
        <end position="35"/>
    </location>
</feature>
<evidence type="ECO:0008006" key="5">
    <source>
        <dbReference type="Google" id="ProtNLM"/>
    </source>
</evidence>
<evidence type="ECO:0000256" key="2">
    <source>
        <dbReference type="SAM" id="SignalP"/>
    </source>
</evidence>
<dbReference type="PANTHER" id="PTHR46580">
    <property type="entry name" value="SENSOR KINASE-RELATED"/>
    <property type="match status" value="1"/>
</dbReference>
<dbReference type="EMBL" id="PJNB01000001">
    <property type="protein sequence ID" value="PKW16700.1"/>
    <property type="molecule type" value="Genomic_DNA"/>
</dbReference>
<gene>
    <name evidence="3" type="ORF">A8926_4567</name>
</gene>
<keyword evidence="1 2" id="KW-0732">Signal</keyword>
<evidence type="ECO:0000256" key="1">
    <source>
        <dbReference type="ARBA" id="ARBA00022729"/>
    </source>
</evidence>
<dbReference type="InterPro" id="IPR028994">
    <property type="entry name" value="Integrin_alpha_N"/>
</dbReference>
<dbReference type="Gene3D" id="2.130.10.130">
    <property type="entry name" value="Integrin alpha, N-terminal"/>
    <property type="match status" value="1"/>
</dbReference>
<proteinExistence type="predicted"/>
<comment type="caution">
    <text evidence="3">The sequence shown here is derived from an EMBL/GenBank/DDBJ whole genome shotgun (WGS) entry which is preliminary data.</text>
</comment>
<dbReference type="STRING" id="994479.GCA_000194155_04707"/>
<dbReference type="AlphaFoldDB" id="A0A2N3Y1D2"/>
<feature type="chain" id="PRO_5014665548" description="VCBS repeat protein" evidence="2">
    <location>
        <begin position="36"/>
        <end position="310"/>
    </location>
</feature>
<accession>A0A2N3Y1D2</accession>
<dbReference type="Proteomes" id="UP000233786">
    <property type="component" value="Unassembled WGS sequence"/>
</dbReference>
<dbReference type="SUPFAM" id="SSF69318">
    <property type="entry name" value="Integrin alpha N-terminal domain"/>
    <property type="match status" value="1"/>
</dbReference>
<reference evidence="3" key="1">
    <citation type="submission" date="2017-12" db="EMBL/GenBank/DDBJ databases">
        <title>Sequencing the genomes of 1000 Actinobacteria strains.</title>
        <authorList>
            <person name="Klenk H.-P."/>
        </authorList>
    </citation>
    <scope>NUCLEOTIDE SEQUENCE [LARGE SCALE GENOMIC DNA]</scope>
    <source>
        <strain evidence="3">DSM 44228</strain>
    </source>
</reference>
<evidence type="ECO:0000313" key="3">
    <source>
        <dbReference type="EMBL" id="PKW16700.1"/>
    </source>
</evidence>
<protein>
    <recommendedName>
        <fullName evidence="5">VCBS repeat protein</fullName>
    </recommendedName>
</protein>
<name>A0A2N3Y1D2_SACSN</name>
<keyword evidence="4" id="KW-1185">Reference proteome</keyword>
<dbReference type="Pfam" id="PF13517">
    <property type="entry name" value="FG-GAP_3"/>
    <property type="match status" value="1"/>
</dbReference>
<evidence type="ECO:0000313" key="4">
    <source>
        <dbReference type="Proteomes" id="UP000233786"/>
    </source>
</evidence>